<organism evidence="1 2">
    <name type="scientific">Melia azedarach</name>
    <name type="common">Chinaberry tree</name>
    <dbReference type="NCBI Taxonomy" id="155640"/>
    <lineage>
        <taxon>Eukaryota</taxon>
        <taxon>Viridiplantae</taxon>
        <taxon>Streptophyta</taxon>
        <taxon>Embryophyta</taxon>
        <taxon>Tracheophyta</taxon>
        <taxon>Spermatophyta</taxon>
        <taxon>Magnoliopsida</taxon>
        <taxon>eudicotyledons</taxon>
        <taxon>Gunneridae</taxon>
        <taxon>Pentapetalae</taxon>
        <taxon>rosids</taxon>
        <taxon>malvids</taxon>
        <taxon>Sapindales</taxon>
        <taxon>Meliaceae</taxon>
        <taxon>Melia</taxon>
    </lineage>
</organism>
<evidence type="ECO:0000313" key="2">
    <source>
        <dbReference type="Proteomes" id="UP001164539"/>
    </source>
</evidence>
<sequence length="499" mass="55781">MELELELQMKKEWEMAQKIDIAVELIAAARNQLLFLQKIEQNGNLYEGEMVERAITRYRKNFLPLLANIQGPLIFVVPLDVEWIWHCHRLNPICYKEDCENFYGKVLDCSKNVLSSISVESIKYKKQSEEIWKRMYPTEPYEVLNMMNSTAGQRYLNDPAADVDEFKYDLLSAVKRQKSFFYQVSRPHVKDERFLQAALARYKGFLHLNKRSMEKGSNIIKQRRFWVPTYDIDLIWHSHQLLPVAYNKDMQQLFGCLLGHDDSETDRTKGRKLDVGFSETTKDWEDMFGSRYWRAGAMYRGSVPSTAPSTTNPCNEKYMVQLMEVRELFFELIVMPSSGSAKSLGTTSISLQNDLLAKNSQLYVEKWFELKLVPDSAVLKPVNLRIALSFTTPVSVPLPSLVLSVGDNKTKTAGDVGGGHAHCGSCAGCGGACDVSFKLQNNDGGVDGAYAHCGSCACRGGACDVSFKLQNNGGGVGGGYAHCGSCAGCGGACDVSFKT</sequence>
<dbReference type="EMBL" id="CM051397">
    <property type="protein sequence ID" value="KAJ4721386.1"/>
    <property type="molecule type" value="Genomic_DNA"/>
</dbReference>
<keyword evidence="2" id="KW-1185">Reference proteome</keyword>
<dbReference type="Proteomes" id="UP001164539">
    <property type="component" value="Chromosome 4"/>
</dbReference>
<reference evidence="1 2" key="1">
    <citation type="journal article" date="2023" name="Science">
        <title>Complex scaffold remodeling in plant triterpene biosynthesis.</title>
        <authorList>
            <person name="De La Pena R."/>
            <person name="Hodgson H."/>
            <person name="Liu J.C."/>
            <person name="Stephenson M.J."/>
            <person name="Martin A.C."/>
            <person name="Owen C."/>
            <person name="Harkess A."/>
            <person name="Leebens-Mack J."/>
            <person name="Jimenez L.E."/>
            <person name="Osbourn A."/>
            <person name="Sattely E.S."/>
        </authorList>
    </citation>
    <scope>NUCLEOTIDE SEQUENCE [LARGE SCALE GENOMIC DNA]</scope>
    <source>
        <strain evidence="2">cv. JPN11</strain>
        <tissue evidence="1">Leaf</tissue>
    </source>
</reference>
<comment type="caution">
    <text evidence="1">The sequence shown here is derived from an EMBL/GenBank/DDBJ whole genome shotgun (WGS) entry which is preliminary data.</text>
</comment>
<evidence type="ECO:0000313" key="1">
    <source>
        <dbReference type="EMBL" id="KAJ4721386.1"/>
    </source>
</evidence>
<accession>A0ACC1YCA0</accession>
<proteinExistence type="predicted"/>
<name>A0ACC1YCA0_MELAZ</name>
<protein>
    <submittedName>
        <fullName evidence="1">Glycine-rich domain-containing protein</fullName>
    </submittedName>
</protein>
<gene>
    <name evidence="1" type="ORF">OWV82_009076</name>
</gene>